<dbReference type="OrthoDB" id="25178at2157"/>
<protein>
    <submittedName>
        <fullName evidence="1">Uncharacterized protein</fullName>
    </submittedName>
</protein>
<proteinExistence type="predicted"/>
<dbReference type="RefSeq" id="WP_013679049.1">
    <property type="nucleotide sequence ID" value="NC_015315.1"/>
</dbReference>
<reference evidence="1 2" key="1">
    <citation type="journal article" date="2011" name="J. Bacteriol.">
        <title>Complete genome sequence of the thermoacidophilic crenarchaeon Thermoproteus uzoniensis 768-20.</title>
        <authorList>
            <person name="Mardanov A.V."/>
            <person name="Gumerov V.M."/>
            <person name="Beletsky A.V."/>
            <person name="Prokofeva M.I."/>
            <person name="Bonch-Osmolovskaya E.A."/>
            <person name="Ravin N.V."/>
            <person name="Skryabin K.G."/>
        </authorList>
    </citation>
    <scope>NUCLEOTIDE SEQUENCE [LARGE SCALE GENOMIC DNA]</scope>
    <source>
        <strain evidence="1 2">768-20</strain>
    </source>
</reference>
<keyword evidence="2" id="KW-1185">Reference proteome</keyword>
<name>F2L1X2_THEU7</name>
<dbReference type="eggNOG" id="arCOG05552">
    <property type="taxonomic scope" value="Archaea"/>
</dbReference>
<evidence type="ECO:0000313" key="1">
    <source>
        <dbReference type="EMBL" id="AEA11713.1"/>
    </source>
</evidence>
<accession>F2L1X2</accession>
<dbReference type="AlphaFoldDB" id="F2L1X2"/>
<sequence>MYYIADEKLRSAVEKFGVEKTMACRTLYQLVKLYKAGLVTESVGKRAEAMLGEMCPKELIDVVAQTTD</sequence>
<dbReference type="Proteomes" id="UP000008138">
    <property type="component" value="Chromosome"/>
</dbReference>
<dbReference type="KEGG" id="tuz:TUZN_0214"/>
<organism evidence="1 2">
    <name type="scientific">Thermoproteus uzoniensis (strain 768-20)</name>
    <dbReference type="NCBI Taxonomy" id="999630"/>
    <lineage>
        <taxon>Archaea</taxon>
        <taxon>Thermoproteota</taxon>
        <taxon>Thermoprotei</taxon>
        <taxon>Thermoproteales</taxon>
        <taxon>Thermoproteaceae</taxon>
        <taxon>Thermoproteus</taxon>
    </lineage>
</organism>
<reference key="2">
    <citation type="submission" date="2011-03" db="EMBL/GenBank/DDBJ databases">
        <title>Complete genome sequence of the thermoacidophilic crenarchaeon Thermoproteus uzoniensis 768-20.</title>
        <authorList>
            <person name="Mardanov A.V."/>
            <person name="Gumerov V.M."/>
            <person name="Beletsky A.V."/>
            <person name="Prokofeva M.I."/>
            <person name="Bonch-Osmolovskaya E.A."/>
            <person name="Ravin N.V."/>
            <person name="Skryabin K.G."/>
        </authorList>
    </citation>
    <scope>NUCLEOTIDE SEQUENCE</scope>
    <source>
        <strain>768-20</strain>
    </source>
</reference>
<dbReference type="HOGENOM" id="CLU_2784328_0_0_2"/>
<gene>
    <name evidence="1" type="ordered locus">TUZN_0214</name>
</gene>
<dbReference type="GeneID" id="10359762"/>
<evidence type="ECO:0000313" key="2">
    <source>
        <dbReference type="Proteomes" id="UP000008138"/>
    </source>
</evidence>
<dbReference type="EMBL" id="CP002590">
    <property type="protein sequence ID" value="AEA11713.1"/>
    <property type="molecule type" value="Genomic_DNA"/>
</dbReference>